<dbReference type="HOGENOM" id="CLU_2572450_0_0_9"/>
<organism evidence="2 3">
    <name type="scientific">Streptococcus pneumoniae (strain 70585)</name>
    <dbReference type="NCBI Taxonomy" id="488221"/>
    <lineage>
        <taxon>Bacteria</taxon>
        <taxon>Bacillati</taxon>
        <taxon>Bacillota</taxon>
        <taxon>Bacilli</taxon>
        <taxon>Lactobacillales</taxon>
        <taxon>Streptococcaceae</taxon>
        <taxon>Streptococcus</taxon>
    </lineage>
</organism>
<dbReference type="KEGG" id="snm:SP70585_1626"/>
<keyword evidence="1" id="KW-0812">Transmembrane</keyword>
<keyword evidence="1" id="KW-0472">Membrane</keyword>
<dbReference type="InterPro" id="IPR036259">
    <property type="entry name" value="MFS_trans_sf"/>
</dbReference>
<evidence type="ECO:0000256" key="1">
    <source>
        <dbReference type="SAM" id="Phobius"/>
    </source>
</evidence>
<accession>C1C8H5</accession>
<name>C1C8H5_STRP7</name>
<keyword evidence="1" id="KW-1133">Transmembrane helix</keyword>
<protein>
    <submittedName>
        <fullName evidence="2">Major facilitator:Oxalate:Formate Antiporter</fullName>
    </submittedName>
</protein>
<dbReference type="Gene3D" id="1.20.1250.20">
    <property type="entry name" value="MFS general substrate transporter like domains"/>
    <property type="match status" value="1"/>
</dbReference>
<gene>
    <name evidence="2" type="ordered locus">SP70585_1626</name>
</gene>
<dbReference type="AlphaFoldDB" id="C1C8H5"/>
<reference evidence="3" key="1">
    <citation type="journal article" date="2010" name="Genome Biol.">
        <title>Structure and dynamics of the pan-genome of Streptococcus pneumoniae and closely related species.</title>
        <authorList>
            <person name="Donati C."/>
            <person name="Hiller N.L."/>
            <person name="Tettelin H."/>
            <person name="Muzzi A."/>
            <person name="Croucher N.J."/>
            <person name="Angiuoli S.V."/>
            <person name="Oggioni M."/>
            <person name="Dunning Hotopp J.C."/>
            <person name="Hu F.Z."/>
            <person name="Riley D.R."/>
            <person name="Covacci A."/>
            <person name="Mitchell T.J."/>
            <person name="Bentley S.D."/>
            <person name="Kilian M."/>
            <person name="Ehrlich G.D."/>
            <person name="Rappuoli R."/>
            <person name="Moxon E.R."/>
            <person name="Masignani V."/>
        </authorList>
    </citation>
    <scope>NUCLEOTIDE SEQUENCE [LARGE SCALE GENOMIC DNA]</scope>
    <source>
        <strain evidence="3">70585</strain>
    </source>
</reference>
<sequence length="94" mass="10319">MSILMTCYGAGFSLIPAYLSDIFGTKELAALHGYILTAWAMAGLAGPILLAETYKMAHSYTQTLFVFLILYSIALALSYYLGRSIKKESQKPLT</sequence>
<dbReference type="Proteomes" id="UP000002211">
    <property type="component" value="Chromosome"/>
</dbReference>
<evidence type="ECO:0000313" key="2">
    <source>
        <dbReference type="EMBL" id="ACO15897.1"/>
    </source>
</evidence>
<proteinExistence type="predicted"/>
<feature type="transmembrane region" description="Helical" evidence="1">
    <location>
        <begin position="63"/>
        <end position="82"/>
    </location>
</feature>
<evidence type="ECO:0000313" key="3">
    <source>
        <dbReference type="Proteomes" id="UP000002211"/>
    </source>
</evidence>
<dbReference type="EMBL" id="CP000918">
    <property type="protein sequence ID" value="ACO15897.1"/>
    <property type="molecule type" value="Genomic_DNA"/>
</dbReference>
<dbReference type="SUPFAM" id="SSF103473">
    <property type="entry name" value="MFS general substrate transporter"/>
    <property type="match status" value="1"/>
</dbReference>
<feature type="transmembrane region" description="Helical" evidence="1">
    <location>
        <begin position="29"/>
        <end position="51"/>
    </location>
</feature>